<dbReference type="EMBL" id="GL434739">
    <property type="protein sequence ID" value="EFN74623.1"/>
    <property type="molecule type" value="Genomic_DNA"/>
</dbReference>
<feature type="region of interest" description="Disordered" evidence="1">
    <location>
        <begin position="215"/>
        <end position="236"/>
    </location>
</feature>
<gene>
    <name evidence="2" type="ORF">EAG_01358</name>
</gene>
<organism evidence="3">
    <name type="scientific">Camponotus floridanus</name>
    <name type="common">Florida carpenter ant</name>
    <dbReference type="NCBI Taxonomy" id="104421"/>
    <lineage>
        <taxon>Eukaryota</taxon>
        <taxon>Metazoa</taxon>
        <taxon>Ecdysozoa</taxon>
        <taxon>Arthropoda</taxon>
        <taxon>Hexapoda</taxon>
        <taxon>Insecta</taxon>
        <taxon>Pterygota</taxon>
        <taxon>Neoptera</taxon>
        <taxon>Endopterygota</taxon>
        <taxon>Hymenoptera</taxon>
        <taxon>Apocrita</taxon>
        <taxon>Aculeata</taxon>
        <taxon>Formicoidea</taxon>
        <taxon>Formicidae</taxon>
        <taxon>Formicinae</taxon>
        <taxon>Camponotus</taxon>
    </lineage>
</organism>
<keyword evidence="3" id="KW-1185">Reference proteome</keyword>
<sequence>MEGACKQQTERMEKSVISRELCDENPRYESRARETMEGACKQQTERMEKSVISRELCDENPRYESRARETMEGACKQQTERMEKSVISRELCDENPRYESRARETMEGACKRQTERMEKVKPKGTRELPTYLTVVTVEVVYVCRYNVRGRRRWSRIGEEPSKMSLFFMFDAERQDELINHYALVRPDDAMKTLDAEIDRLDIEVEITRRSARRAASWRKSQDEGNGDQEFALDLLS</sequence>
<proteinExistence type="predicted"/>
<evidence type="ECO:0000256" key="1">
    <source>
        <dbReference type="SAM" id="MobiDB-lite"/>
    </source>
</evidence>
<dbReference type="Proteomes" id="UP000000311">
    <property type="component" value="Unassembled WGS sequence"/>
</dbReference>
<reference evidence="2 3" key="1">
    <citation type="journal article" date="2010" name="Science">
        <title>Genomic comparison of the ants Camponotus floridanus and Harpegnathos saltator.</title>
        <authorList>
            <person name="Bonasio R."/>
            <person name="Zhang G."/>
            <person name="Ye C."/>
            <person name="Mutti N.S."/>
            <person name="Fang X."/>
            <person name="Qin N."/>
            <person name="Donahue G."/>
            <person name="Yang P."/>
            <person name="Li Q."/>
            <person name="Li C."/>
            <person name="Zhang P."/>
            <person name="Huang Z."/>
            <person name="Berger S.L."/>
            <person name="Reinberg D."/>
            <person name="Wang J."/>
            <person name="Liebig J."/>
        </authorList>
    </citation>
    <scope>NUCLEOTIDE SEQUENCE [LARGE SCALE GENOMIC DNA]</scope>
    <source>
        <strain evidence="3">C129</strain>
    </source>
</reference>
<accession>E1ZW17</accession>
<dbReference type="AlphaFoldDB" id="E1ZW17"/>
<protein>
    <submittedName>
        <fullName evidence="2">Uncharacterized protein</fullName>
    </submittedName>
</protein>
<dbReference type="InParanoid" id="E1ZW17"/>
<evidence type="ECO:0000313" key="3">
    <source>
        <dbReference type="Proteomes" id="UP000000311"/>
    </source>
</evidence>
<name>E1ZW17_CAMFO</name>
<evidence type="ECO:0000313" key="2">
    <source>
        <dbReference type="EMBL" id="EFN74623.1"/>
    </source>
</evidence>